<evidence type="ECO:0000313" key="1">
    <source>
        <dbReference type="EMBL" id="MFC6998073.1"/>
    </source>
</evidence>
<dbReference type="Proteomes" id="UP001596405">
    <property type="component" value="Unassembled WGS sequence"/>
</dbReference>
<keyword evidence="2" id="KW-1185">Reference proteome</keyword>
<sequence length="135" mass="15670">MNTQRGFGHITVDGVEYPVRFSLNQTQIFCELEKCDLKGYNDLFAFYPTGEKDEEGKPKYANRFSEQKVTPDTLRHLLYSALKEGHRVSKKEFTLSMEDVGDMLELMETDSLAWRNILHLIVKKEEAPRPNDNPK</sequence>
<dbReference type="RefSeq" id="WP_066621678.1">
    <property type="nucleotide sequence ID" value="NZ_JBHSYQ010000004.1"/>
</dbReference>
<dbReference type="EMBL" id="JBHSYQ010000004">
    <property type="protein sequence ID" value="MFC6998073.1"/>
    <property type="molecule type" value="Genomic_DNA"/>
</dbReference>
<reference evidence="2" key="1">
    <citation type="journal article" date="2019" name="Int. J. Syst. Evol. Microbiol.">
        <title>The Global Catalogue of Microorganisms (GCM) 10K type strain sequencing project: providing services to taxonomists for standard genome sequencing and annotation.</title>
        <authorList>
            <consortium name="The Broad Institute Genomics Platform"/>
            <consortium name="The Broad Institute Genome Sequencing Center for Infectious Disease"/>
            <person name="Wu L."/>
            <person name="Ma J."/>
        </authorList>
    </citation>
    <scope>NUCLEOTIDE SEQUENCE [LARGE SCALE GENOMIC DNA]</scope>
    <source>
        <strain evidence="2">CGMCC 4.7393</strain>
    </source>
</reference>
<organism evidence="1 2">
    <name type="scientific">Rufibacter roseus</name>
    <dbReference type="NCBI Taxonomy" id="1567108"/>
    <lineage>
        <taxon>Bacteria</taxon>
        <taxon>Pseudomonadati</taxon>
        <taxon>Bacteroidota</taxon>
        <taxon>Cytophagia</taxon>
        <taxon>Cytophagales</taxon>
        <taxon>Hymenobacteraceae</taxon>
        <taxon>Rufibacter</taxon>
    </lineage>
</organism>
<comment type="caution">
    <text evidence="1">The sequence shown here is derived from an EMBL/GenBank/DDBJ whole genome shotgun (WGS) entry which is preliminary data.</text>
</comment>
<evidence type="ECO:0000313" key="2">
    <source>
        <dbReference type="Proteomes" id="UP001596405"/>
    </source>
</evidence>
<name>A0ABW2DND1_9BACT</name>
<accession>A0ABW2DND1</accession>
<gene>
    <name evidence="1" type="ORF">ACFQHR_10585</name>
</gene>
<protein>
    <submittedName>
        <fullName evidence="1">Uncharacterized protein</fullName>
    </submittedName>
</protein>
<proteinExistence type="predicted"/>